<dbReference type="PANTHER" id="PTHR11012:SF56">
    <property type="entry name" value="CHK KINASE-LIKE DOMAIN-CONTAINING PROTEIN-RELATED"/>
    <property type="match status" value="1"/>
</dbReference>
<organism evidence="2 3">
    <name type="scientific">Diploptera punctata</name>
    <name type="common">Pacific beetle cockroach</name>
    <dbReference type="NCBI Taxonomy" id="6984"/>
    <lineage>
        <taxon>Eukaryota</taxon>
        <taxon>Metazoa</taxon>
        <taxon>Ecdysozoa</taxon>
        <taxon>Arthropoda</taxon>
        <taxon>Hexapoda</taxon>
        <taxon>Insecta</taxon>
        <taxon>Pterygota</taxon>
        <taxon>Neoptera</taxon>
        <taxon>Polyneoptera</taxon>
        <taxon>Dictyoptera</taxon>
        <taxon>Blattodea</taxon>
        <taxon>Blaberoidea</taxon>
        <taxon>Blaberidae</taxon>
        <taxon>Diplopterinae</taxon>
        <taxon>Diploptera</taxon>
    </lineage>
</organism>
<dbReference type="EMBL" id="JASPKZ010007289">
    <property type="protein sequence ID" value="KAJ9585241.1"/>
    <property type="molecule type" value="Genomic_DNA"/>
</dbReference>
<dbReference type="PANTHER" id="PTHR11012">
    <property type="entry name" value="PROTEIN KINASE-LIKE DOMAIN-CONTAINING"/>
    <property type="match status" value="1"/>
</dbReference>
<evidence type="ECO:0000313" key="2">
    <source>
        <dbReference type="EMBL" id="KAJ9585241.1"/>
    </source>
</evidence>
<sequence>MVNFEAKPKGGKNENFTSDLLGVEVLLETNERVHLFIKKIIDTHGEGQSVKETSMFERENHMYSVMLPKLSALLETAVPGCEPIGPRHVFSTTGVIVLEDLSASGFRILDKSIGLDLEQGLLVMRTLARFHSASFVLHQQEPEIFKMYDQHIFTEPAMQESVIMDPKGDGQSVKDSSMFDREKHMYSVVLPKMSELLEAAIPGCEQIAPRHVFSNTGVLVLEDLSASGFGLKDRLVGLDLHHTLLVLRTLARFHSVSLVIHQQDPECFELYKHQIFTEPAMEQSLGPFCTDMTRLLADEIVNWPGFGELYSKKIREMSGRMIQLAEEAARRRDDRFNVLTHDDLWINNMMFRSPDSVRFIDFQMPHFASIGNDLQLFINSSTIPEVRRNHIDTLLKEYYKTFCDTLKALDYKGKILTFEDLQEEFRKSAPYSLIITMVFLPTIYADNDADIVMFESEGAPSHSKLYDNIRIKETMIEMLHYFEKQGASVFDYKSF</sequence>
<gene>
    <name evidence="2" type="ORF">L9F63_002941</name>
</gene>
<dbReference type="InterPro" id="IPR004119">
    <property type="entry name" value="EcKL"/>
</dbReference>
<dbReference type="InterPro" id="IPR015897">
    <property type="entry name" value="CHK_kinase-like"/>
</dbReference>
<dbReference type="Gene3D" id="3.90.1200.10">
    <property type="match status" value="1"/>
</dbReference>
<feature type="domain" description="CHK kinase-like" evidence="1">
    <location>
        <begin position="219"/>
        <end position="408"/>
    </location>
</feature>
<protein>
    <recommendedName>
        <fullName evidence="1">CHK kinase-like domain-containing protein</fullName>
    </recommendedName>
</protein>
<dbReference type="Pfam" id="PF02958">
    <property type="entry name" value="EcKL"/>
    <property type="match status" value="2"/>
</dbReference>
<reference evidence="2" key="2">
    <citation type="submission" date="2023-05" db="EMBL/GenBank/DDBJ databases">
        <authorList>
            <person name="Fouks B."/>
        </authorList>
    </citation>
    <scope>NUCLEOTIDE SEQUENCE</scope>
    <source>
        <strain evidence="2">Stay&amp;Tobe</strain>
        <tissue evidence="2">Testes</tissue>
    </source>
</reference>
<evidence type="ECO:0000259" key="1">
    <source>
        <dbReference type="SMART" id="SM00587"/>
    </source>
</evidence>
<name>A0AAD7ZRI8_DIPPU</name>
<keyword evidence="3" id="KW-1185">Reference proteome</keyword>
<dbReference type="SMART" id="SM00587">
    <property type="entry name" value="CHK"/>
    <property type="match status" value="1"/>
</dbReference>
<dbReference type="InterPro" id="IPR011009">
    <property type="entry name" value="Kinase-like_dom_sf"/>
</dbReference>
<dbReference type="SUPFAM" id="SSF56112">
    <property type="entry name" value="Protein kinase-like (PK-like)"/>
    <property type="match status" value="2"/>
</dbReference>
<dbReference type="AlphaFoldDB" id="A0AAD7ZRI8"/>
<proteinExistence type="predicted"/>
<reference evidence="2" key="1">
    <citation type="journal article" date="2023" name="IScience">
        <title>Live-bearing cockroach genome reveals convergent evolutionary mechanisms linked to viviparity in insects and beyond.</title>
        <authorList>
            <person name="Fouks B."/>
            <person name="Harrison M.C."/>
            <person name="Mikhailova A.A."/>
            <person name="Marchal E."/>
            <person name="English S."/>
            <person name="Carruthers M."/>
            <person name="Jennings E.C."/>
            <person name="Chiamaka E.L."/>
            <person name="Frigard R.A."/>
            <person name="Pippel M."/>
            <person name="Attardo G.M."/>
            <person name="Benoit J.B."/>
            <person name="Bornberg-Bauer E."/>
            <person name="Tobe S.S."/>
        </authorList>
    </citation>
    <scope>NUCLEOTIDE SEQUENCE</scope>
    <source>
        <strain evidence="2">Stay&amp;Tobe</strain>
    </source>
</reference>
<accession>A0AAD7ZRI8</accession>
<evidence type="ECO:0000313" key="3">
    <source>
        <dbReference type="Proteomes" id="UP001233999"/>
    </source>
</evidence>
<dbReference type="Proteomes" id="UP001233999">
    <property type="component" value="Unassembled WGS sequence"/>
</dbReference>
<comment type="caution">
    <text evidence="2">The sequence shown here is derived from an EMBL/GenBank/DDBJ whole genome shotgun (WGS) entry which is preliminary data.</text>
</comment>